<proteinExistence type="predicted"/>
<gene>
    <name evidence="2" type="ORF">Scep_024301</name>
</gene>
<protein>
    <submittedName>
        <fullName evidence="2">Uncharacterized protein</fullName>
    </submittedName>
</protein>
<keyword evidence="3" id="KW-1185">Reference proteome</keyword>
<evidence type="ECO:0000313" key="3">
    <source>
        <dbReference type="Proteomes" id="UP001419268"/>
    </source>
</evidence>
<evidence type="ECO:0000256" key="1">
    <source>
        <dbReference type="SAM" id="MobiDB-lite"/>
    </source>
</evidence>
<evidence type="ECO:0000313" key="2">
    <source>
        <dbReference type="EMBL" id="KAK9100871.1"/>
    </source>
</evidence>
<dbReference type="AlphaFoldDB" id="A0AAP0EXG6"/>
<dbReference type="EMBL" id="JBBNAG010000010">
    <property type="protein sequence ID" value="KAK9100871.1"/>
    <property type="molecule type" value="Genomic_DNA"/>
</dbReference>
<accession>A0AAP0EXG6</accession>
<comment type="caution">
    <text evidence="2">The sequence shown here is derived from an EMBL/GenBank/DDBJ whole genome shotgun (WGS) entry which is preliminary data.</text>
</comment>
<organism evidence="2 3">
    <name type="scientific">Stephania cephalantha</name>
    <dbReference type="NCBI Taxonomy" id="152367"/>
    <lineage>
        <taxon>Eukaryota</taxon>
        <taxon>Viridiplantae</taxon>
        <taxon>Streptophyta</taxon>
        <taxon>Embryophyta</taxon>
        <taxon>Tracheophyta</taxon>
        <taxon>Spermatophyta</taxon>
        <taxon>Magnoliopsida</taxon>
        <taxon>Ranunculales</taxon>
        <taxon>Menispermaceae</taxon>
        <taxon>Menispermoideae</taxon>
        <taxon>Cissampelideae</taxon>
        <taxon>Stephania</taxon>
    </lineage>
</organism>
<name>A0AAP0EXG6_9MAGN</name>
<sequence>MERHMAEMAESRPRALEDMSAAHEHIMSLRNHRALDELSAMQGGRPVWEYESKFNEDLKTRVAPSITEIYARAVASAQHYEVAYQVNRDREAMPPPRAMSRDSYRGVSKSR</sequence>
<dbReference type="Proteomes" id="UP001419268">
    <property type="component" value="Unassembled WGS sequence"/>
</dbReference>
<feature type="region of interest" description="Disordered" evidence="1">
    <location>
        <begin position="87"/>
        <end position="111"/>
    </location>
</feature>
<reference evidence="2 3" key="1">
    <citation type="submission" date="2024-01" db="EMBL/GenBank/DDBJ databases">
        <title>Genome assemblies of Stephania.</title>
        <authorList>
            <person name="Yang L."/>
        </authorList>
    </citation>
    <scope>NUCLEOTIDE SEQUENCE [LARGE SCALE GENOMIC DNA]</scope>
    <source>
        <strain evidence="2">JXDWG</strain>
        <tissue evidence="2">Leaf</tissue>
    </source>
</reference>